<dbReference type="Pfam" id="PF00892">
    <property type="entry name" value="EamA"/>
    <property type="match status" value="2"/>
</dbReference>
<reference evidence="9" key="1">
    <citation type="journal article" date="2019" name="Int. J. Syst. Evol. Microbiol.">
        <title>The Global Catalogue of Microorganisms (GCM) 10K type strain sequencing project: providing services to taxonomists for standard genome sequencing and annotation.</title>
        <authorList>
            <consortium name="The Broad Institute Genomics Platform"/>
            <consortium name="The Broad Institute Genome Sequencing Center for Infectious Disease"/>
            <person name="Wu L."/>
            <person name="Ma J."/>
        </authorList>
    </citation>
    <scope>NUCLEOTIDE SEQUENCE [LARGE SCALE GENOMIC DNA]</scope>
    <source>
        <strain evidence="9">CGMCC 4.7242</strain>
    </source>
</reference>
<dbReference type="Proteomes" id="UP001597353">
    <property type="component" value="Unassembled WGS sequence"/>
</dbReference>
<evidence type="ECO:0000259" key="7">
    <source>
        <dbReference type="Pfam" id="PF00892"/>
    </source>
</evidence>
<accession>A0ABW4S545</accession>
<feature type="transmembrane region" description="Helical" evidence="6">
    <location>
        <begin position="244"/>
        <end position="263"/>
    </location>
</feature>
<keyword evidence="3 6" id="KW-0812">Transmembrane</keyword>
<dbReference type="PANTHER" id="PTHR32322">
    <property type="entry name" value="INNER MEMBRANE TRANSPORTER"/>
    <property type="match status" value="1"/>
</dbReference>
<feature type="transmembrane region" description="Helical" evidence="6">
    <location>
        <begin position="67"/>
        <end position="84"/>
    </location>
</feature>
<proteinExistence type="inferred from homology"/>
<organism evidence="8 9">
    <name type="scientific">Halodurantibacterium flavum</name>
    <dbReference type="NCBI Taxonomy" id="1382802"/>
    <lineage>
        <taxon>Bacteria</taxon>
        <taxon>Pseudomonadati</taxon>
        <taxon>Pseudomonadota</taxon>
        <taxon>Alphaproteobacteria</taxon>
        <taxon>Rhodobacterales</taxon>
        <taxon>Paracoccaceae</taxon>
        <taxon>Halodurantibacterium</taxon>
    </lineage>
</organism>
<protein>
    <submittedName>
        <fullName evidence="8">DMT family transporter</fullName>
    </submittedName>
</protein>
<name>A0ABW4S545_9RHOB</name>
<feature type="transmembrane region" description="Helical" evidence="6">
    <location>
        <begin position="126"/>
        <end position="144"/>
    </location>
</feature>
<keyword evidence="5 6" id="KW-0472">Membrane</keyword>
<evidence type="ECO:0000313" key="9">
    <source>
        <dbReference type="Proteomes" id="UP001597353"/>
    </source>
</evidence>
<feature type="transmembrane region" description="Helical" evidence="6">
    <location>
        <begin position="185"/>
        <end position="208"/>
    </location>
</feature>
<dbReference type="InterPro" id="IPR000620">
    <property type="entry name" value="EamA_dom"/>
</dbReference>
<evidence type="ECO:0000256" key="5">
    <source>
        <dbReference type="ARBA" id="ARBA00023136"/>
    </source>
</evidence>
<feature type="transmembrane region" description="Helical" evidence="6">
    <location>
        <begin position="90"/>
        <end position="114"/>
    </location>
</feature>
<feature type="domain" description="EamA" evidence="7">
    <location>
        <begin position="154"/>
        <end position="287"/>
    </location>
</feature>
<evidence type="ECO:0000256" key="1">
    <source>
        <dbReference type="ARBA" id="ARBA00004141"/>
    </source>
</evidence>
<dbReference type="EMBL" id="JBHUGH010000003">
    <property type="protein sequence ID" value="MFD1911752.1"/>
    <property type="molecule type" value="Genomic_DNA"/>
</dbReference>
<evidence type="ECO:0000313" key="8">
    <source>
        <dbReference type="EMBL" id="MFD1911752.1"/>
    </source>
</evidence>
<dbReference type="SUPFAM" id="SSF103481">
    <property type="entry name" value="Multidrug resistance efflux transporter EmrE"/>
    <property type="match status" value="2"/>
</dbReference>
<evidence type="ECO:0000256" key="3">
    <source>
        <dbReference type="ARBA" id="ARBA00022692"/>
    </source>
</evidence>
<feature type="domain" description="EamA" evidence="7">
    <location>
        <begin position="8"/>
        <end position="138"/>
    </location>
</feature>
<feature type="transmembrane region" description="Helical" evidence="6">
    <location>
        <begin position="214"/>
        <end position="237"/>
    </location>
</feature>
<sequence>MAHLAPLVALLGIGALWGLTTPLTKIAVGGGHAAFGIIQWQVAVNILVLGSICLLRRRTLPMGPAHLRLYLAVGLMGMVLPHSASYTAAAHLPAGVLSVVLSLVPLFALPVALVLGLERFHPLRGLGLALGAAGIVVLALPQLALPQAGALIFLVVAALAPLCYAMEGAFVAGFAVRDIDAMQTLLGASVVALGAVTPVAILTGQVILPPAAPTLAEVAILAGAVASLMAYTGYVWLLCRAGSVYAAQVAYLVTGCGVVWSMLLLGERYGNSFWFALILLFGGLFLVQPKAGRHKADVIEVVKRLPGNGREA</sequence>
<evidence type="ECO:0000256" key="6">
    <source>
        <dbReference type="SAM" id="Phobius"/>
    </source>
</evidence>
<dbReference type="RefSeq" id="WP_390260065.1">
    <property type="nucleotide sequence ID" value="NZ_JBHUGH010000003.1"/>
</dbReference>
<comment type="caution">
    <text evidence="8">The sequence shown here is derived from an EMBL/GenBank/DDBJ whole genome shotgun (WGS) entry which is preliminary data.</text>
</comment>
<evidence type="ECO:0000256" key="2">
    <source>
        <dbReference type="ARBA" id="ARBA00007362"/>
    </source>
</evidence>
<keyword evidence="4 6" id="KW-1133">Transmembrane helix</keyword>
<comment type="subcellular location">
    <subcellularLocation>
        <location evidence="1">Membrane</location>
        <topology evidence="1">Multi-pass membrane protein</topology>
    </subcellularLocation>
</comment>
<gene>
    <name evidence="8" type="ORF">ACFSGJ_05910</name>
</gene>
<evidence type="ECO:0000256" key="4">
    <source>
        <dbReference type="ARBA" id="ARBA00022989"/>
    </source>
</evidence>
<feature type="transmembrane region" description="Helical" evidence="6">
    <location>
        <begin position="269"/>
        <end position="287"/>
    </location>
</feature>
<dbReference type="PANTHER" id="PTHR32322:SF2">
    <property type="entry name" value="EAMA DOMAIN-CONTAINING PROTEIN"/>
    <property type="match status" value="1"/>
</dbReference>
<dbReference type="InterPro" id="IPR037185">
    <property type="entry name" value="EmrE-like"/>
</dbReference>
<comment type="similarity">
    <text evidence="2">Belongs to the EamA transporter family.</text>
</comment>
<feature type="transmembrane region" description="Helical" evidence="6">
    <location>
        <begin position="34"/>
        <end position="55"/>
    </location>
</feature>
<keyword evidence="9" id="KW-1185">Reference proteome</keyword>
<dbReference type="InterPro" id="IPR050638">
    <property type="entry name" value="AA-Vitamin_Transporters"/>
</dbReference>
<feature type="transmembrane region" description="Helical" evidence="6">
    <location>
        <begin position="150"/>
        <end position="173"/>
    </location>
</feature>